<name>A0A423S8U5_PENVA</name>
<feature type="region of interest" description="Disordered" evidence="1">
    <location>
        <begin position="1"/>
        <end position="232"/>
    </location>
</feature>
<feature type="region of interest" description="Disordered" evidence="1">
    <location>
        <begin position="344"/>
        <end position="408"/>
    </location>
</feature>
<dbReference type="EMBL" id="QCYY01004655">
    <property type="protein sequence ID" value="ROT60650.1"/>
    <property type="molecule type" value="Genomic_DNA"/>
</dbReference>
<gene>
    <name evidence="2" type="ORF">C7M84_021819</name>
</gene>
<organism evidence="2 3">
    <name type="scientific">Penaeus vannamei</name>
    <name type="common">Whiteleg shrimp</name>
    <name type="synonym">Litopenaeus vannamei</name>
    <dbReference type="NCBI Taxonomy" id="6689"/>
    <lineage>
        <taxon>Eukaryota</taxon>
        <taxon>Metazoa</taxon>
        <taxon>Ecdysozoa</taxon>
        <taxon>Arthropoda</taxon>
        <taxon>Crustacea</taxon>
        <taxon>Multicrustacea</taxon>
        <taxon>Malacostraca</taxon>
        <taxon>Eumalacostraca</taxon>
        <taxon>Eucarida</taxon>
        <taxon>Decapoda</taxon>
        <taxon>Dendrobranchiata</taxon>
        <taxon>Penaeoidea</taxon>
        <taxon>Penaeidae</taxon>
        <taxon>Penaeus</taxon>
    </lineage>
</organism>
<accession>A0A423S8U5</accession>
<feature type="compositionally biased region" description="Polar residues" evidence="1">
    <location>
        <begin position="268"/>
        <end position="289"/>
    </location>
</feature>
<keyword evidence="3" id="KW-1185">Reference proteome</keyword>
<feature type="non-terminal residue" evidence="2">
    <location>
        <position position="1"/>
    </location>
</feature>
<dbReference type="AlphaFoldDB" id="A0A423S8U5"/>
<proteinExistence type="predicted"/>
<dbReference type="Proteomes" id="UP000283509">
    <property type="component" value="Unassembled WGS sequence"/>
</dbReference>
<reference evidence="2 3" key="2">
    <citation type="submission" date="2019-01" db="EMBL/GenBank/DDBJ databases">
        <title>The decoding of complex shrimp genome reveals the adaptation for benthos swimmer, frequently molting mechanism and breeding impact on genome.</title>
        <authorList>
            <person name="Sun Y."/>
            <person name="Gao Y."/>
            <person name="Yu Y."/>
        </authorList>
    </citation>
    <scope>NUCLEOTIDE SEQUENCE [LARGE SCALE GENOMIC DNA]</scope>
    <source>
        <tissue evidence="2">Muscle</tissue>
    </source>
</reference>
<feature type="region of interest" description="Disordered" evidence="1">
    <location>
        <begin position="262"/>
        <end position="291"/>
    </location>
</feature>
<feature type="compositionally biased region" description="Pro residues" evidence="1">
    <location>
        <begin position="384"/>
        <end position="400"/>
    </location>
</feature>
<feature type="compositionally biased region" description="Pro residues" evidence="1">
    <location>
        <begin position="19"/>
        <end position="34"/>
    </location>
</feature>
<dbReference type="PRINTS" id="PR01217">
    <property type="entry name" value="PRICHEXTENSN"/>
</dbReference>
<feature type="compositionally biased region" description="Pro residues" evidence="1">
    <location>
        <begin position="159"/>
        <end position="210"/>
    </location>
</feature>
<feature type="compositionally biased region" description="Pro residues" evidence="1">
    <location>
        <begin position="53"/>
        <end position="116"/>
    </location>
</feature>
<protein>
    <submittedName>
        <fullName evidence="2">Uncharacterized protein</fullName>
    </submittedName>
</protein>
<reference evidence="2 3" key="1">
    <citation type="submission" date="2018-04" db="EMBL/GenBank/DDBJ databases">
        <authorList>
            <person name="Zhang X."/>
            <person name="Yuan J."/>
            <person name="Li F."/>
            <person name="Xiang J."/>
        </authorList>
    </citation>
    <scope>NUCLEOTIDE SEQUENCE [LARGE SCALE GENOMIC DNA]</scope>
    <source>
        <tissue evidence="2">Muscle</tissue>
    </source>
</reference>
<evidence type="ECO:0000256" key="1">
    <source>
        <dbReference type="SAM" id="MobiDB-lite"/>
    </source>
</evidence>
<sequence>FQELSGAFPFGTGRVNSHQPPPTLNPPPTPPPTQDTPRPYLNPSSNPHQLYPHPLPFLPPSLLPPTNHPLPQPPPTPPPPTNSGHPPNPLPLSSPPSPTPTNHPQNPHPLLQPPLPTTEDTTKTPLSPQPLLTPRPRHQDSPTALPFAQPFLHPHNSGTPPPKPLNTLTTPPPNSGHPPNPLLFPPPPSSYPHQPRPYPQPLPPTHPLPSTPSSNATPPPLRNTHNITTSPPFLLPHLAKPAIKLRKPHITPPLPFLPLHPTTRHQLRTPNLTQPSLSSAPSVQPRQPTQPIPHLSYLLARTICSSPTFAPPLASATIAQPIGYNPAYHTKSCRHHATLPLTPILQTLPSPPPQTTHLSYQPGLNPEPHHHAPSTPEPRILAPSPSPPSPTRASPPPHYPSPRIHPLH</sequence>
<evidence type="ECO:0000313" key="2">
    <source>
        <dbReference type="EMBL" id="ROT60650.1"/>
    </source>
</evidence>
<comment type="caution">
    <text evidence="2">The sequence shown here is derived from an EMBL/GenBank/DDBJ whole genome shotgun (WGS) entry which is preliminary data.</text>
</comment>
<evidence type="ECO:0000313" key="3">
    <source>
        <dbReference type="Proteomes" id="UP000283509"/>
    </source>
</evidence>